<dbReference type="Proteomes" id="UP000199701">
    <property type="component" value="Unassembled WGS sequence"/>
</dbReference>
<reference evidence="5 6" key="1">
    <citation type="submission" date="2016-10" db="EMBL/GenBank/DDBJ databases">
        <authorList>
            <person name="de Groot N.N."/>
        </authorList>
    </citation>
    <scope>NUCLEOTIDE SEQUENCE [LARGE SCALE GENOMIC DNA]</scope>
    <source>
        <strain evidence="5 6">DSM 9179</strain>
    </source>
</reference>
<dbReference type="InterPro" id="IPR050093">
    <property type="entry name" value="ABC_SmlMolc_Importer"/>
</dbReference>
<evidence type="ECO:0000259" key="4">
    <source>
        <dbReference type="PROSITE" id="PS50893"/>
    </source>
</evidence>
<dbReference type="AlphaFoldDB" id="A0A1I0RAE0"/>
<evidence type="ECO:0000313" key="5">
    <source>
        <dbReference type="EMBL" id="SEW37677.1"/>
    </source>
</evidence>
<keyword evidence="3 5" id="KW-0067">ATP-binding</keyword>
<dbReference type="InterPro" id="IPR003593">
    <property type="entry name" value="AAA+_ATPase"/>
</dbReference>
<keyword evidence="6" id="KW-1185">Reference proteome</keyword>
<dbReference type="InterPro" id="IPR027417">
    <property type="entry name" value="P-loop_NTPase"/>
</dbReference>
<name>A0A1I0RAE0_9FIRM</name>
<accession>A0A1I0RAE0</accession>
<evidence type="ECO:0000256" key="3">
    <source>
        <dbReference type="ARBA" id="ARBA00022840"/>
    </source>
</evidence>
<sequence>MGLEVDIKKKIGKFELNVKFDADSRSHIGILGASGCGKSMTLKCIAGIVKPDEGRIVLNGKVLFDSKKKINLAPQKRKVGYLFQNYALFPNMTVEKNIAIGIRDIKDNIKNKTKKNIKNDTKNDIKSDTKNDTNSNGRKKEIVRALVVKFQLEGLEERYPSELSGGQQQRVALARMLANEPDIIMLDEPFSALDSFLKDELQREMFNIMKEYDGEVLMVSHSRDEVFKLTEKLVIMDSGKIITYNETKRMFENPEYIEAAKLTGCKNISKAIKIDDYQINATDWNVALNTVQKVPDNIAYVGIRAHHVEIDKSAKSINKLSVNVVEMSEQPFDTNYIVKNSTGCSGEIWIKVSNANIGVVDPFEEIQTIIIPPERLLLLI</sequence>
<dbReference type="GO" id="GO:0016887">
    <property type="term" value="F:ATP hydrolysis activity"/>
    <property type="evidence" value="ECO:0007669"/>
    <property type="project" value="InterPro"/>
</dbReference>
<dbReference type="PROSITE" id="PS00211">
    <property type="entry name" value="ABC_TRANSPORTER_1"/>
    <property type="match status" value="1"/>
</dbReference>
<evidence type="ECO:0000256" key="1">
    <source>
        <dbReference type="ARBA" id="ARBA00022448"/>
    </source>
</evidence>
<dbReference type="EMBL" id="FOJI01000013">
    <property type="protein sequence ID" value="SEW37677.1"/>
    <property type="molecule type" value="Genomic_DNA"/>
</dbReference>
<evidence type="ECO:0000313" key="6">
    <source>
        <dbReference type="Proteomes" id="UP000199701"/>
    </source>
</evidence>
<dbReference type="PANTHER" id="PTHR42781">
    <property type="entry name" value="SPERMIDINE/PUTRESCINE IMPORT ATP-BINDING PROTEIN POTA"/>
    <property type="match status" value="1"/>
</dbReference>
<feature type="domain" description="ABC transporter" evidence="4">
    <location>
        <begin position="2"/>
        <end position="263"/>
    </location>
</feature>
<dbReference type="InterPro" id="IPR017871">
    <property type="entry name" value="ABC_transporter-like_CS"/>
</dbReference>
<dbReference type="OrthoDB" id="9802264at2"/>
<dbReference type="GO" id="GO:0005524">
    <property type="term" value="F:ATP binding"/>
    <property type="evidence" value="ECO:0007669"/>
    <property type="project" value="UniProtKB-KW"/>
</dbReference>
<dbReference type="STRING" id="99656.SAMN05421659_11361"/>
<protein>
    <submittedName>
        <fullName evidence="5">Molybdate transport system ATP-binding protein</fullName>
    </submittedName>
</protein>
<dbReference type="SMART" id="SM00382">
    <property type="entry name" value="AAA"/>
    <property type="match status" value="1"/>
</dbReference>
<proteinExistence type="predicted"/>
<keyword evidence="2" id="KW-0547">Nucleotide-binding</keyword>
<dbReference type="Gene3D" id="3.40.50.300">
    <property type="entry name" value="P-loop containing nucleotide triphosphate hydrolases"/>
    <property type="match status" value="1"/>
</dbReference>
<organism evidence="5 6">
    <name type="scientific">[Clostridium] fimetarium</name>
    <dbReference type="NCBI Taxonomy" id="99656"/>
    <lineage>
        <taxon>Bacteria</taxon>
        <taxon>Bacillati</taxon>
        <taxon>Bacillota</taxon>
        <taxon>Clostridia</taxon>
        <taxon>Lachnospirales</taxon>
        <taxon>Lachnospiraceae</taxon>
    </lineage>
</organism>
<dbReference type="InterPro" id="IPR003439">
    <property type="entry name" value="ABC_transporter-like_ATP-bd"/>
</dbReference>
<dbReference type="RefSeq" id="WP_092455694.1">
    <property type="nucleotide sequence ID" value="NZ_FOJI01000013.1"/>
</dbReference>
<dbReference type="Pfam" id="PF00005">
    <property type="entry name" value="ABC_tran"/>
    <property type="match status" value="1"/>
</dbReference>
<dbReference type="SUPFAM" id="SSF52540">
    <property type="entry name" value="P-loop containing nucleoside triphosphate hydrolases"/>
    <property type="match status" value="1"/>
</dbReference>
<dbReference type="PANTHER" id="PTHR42781:SF4">
    <property type="entry name" value="SPERMIDINE_PUTRESCINE IMPORT ATP-BINDING PROTEIN POTA"/>
    <property type="match status" value="1"/>
</dbReference>
<gene>
    <name evidence="5" type="ORF">SAMN05421659_11361</name>
</gene>
<evidence type="ECO:0000256" key="2">
    <source>
        <dbReference type="ARBA" id="ARBA00022741"/>
    </source>
</evidence>
<dbReference type="PROSITE" id="PS50893">
    <property type="entry name" value="ABC_TRANSPORTER_2"/>
    <property type="match status" value="1"/>
</dbReference>
<keyword evidence="1" id="KW-0813">Transport</keyword>